<keyword evidence="7" id="KW-1185">Reference proteome</keyword>
<evidence type="ECO:0000259" key="4">
    <source>
        <dbReference type="Pfam" id="PF18129"/>
    </source>
</evidence>
<dbReference type="GO" id="GO:0030139">
    <property type="term" value="C:endocytic vesicle"/>
    <property type="evidence" value="ECO:0007669"/>
    <property type="project" value="TreeGrafter"/>
</dbReference>
<evidence type="ECO:0000256" key="3">
    <source>
        <dbReference type="SAM" id="Phobius"/>
    </source>
</evidence>
<dbReference type="SUPFAM" id="SSF48371">
    <property type="entry name" value="ARM repeat"/>
    <property type="match status" value="1"/>
</dbReference>
<dbReference type="Proteomes" id="UP001219525">
    <property type="component" value="Unassembled WGS sequence"/>
</dbReference>
<dbReference type="InterPro" id="IPR041385">
    <property type="entry name" value="SH3_12"/>
</dbReference>
<feature type="domain" description="5'-3' exoribonuclease 1 SH3-like" evidence="4">
    <location>
        <begin position="1877"/>
        <end position="1912"/>
    </location>
</feature>
<dbReference type="GO" id="GO:0005794">
    <property type="term" value="C:Golgi apparatus"/>
    <property type="evidence" value="ECO:0007669"/>
    <property type="project" value="TreeGrafter"/>
</dbReference>
<dbReference type="InterPro" id="IPR047008">
    <property type="entry name" value="XRN1_SH3_sf"/>
</dbReference>
<feature type="region of interest" description="Disordered" evidence="2">
    <location>
        <begin position="60"/>
        <end position="81"/>
    </location>
</feature>
<dbReference type="Gene3D" id="2.30.30.750">
    <property type="match status" value="1"/>
</dbReference>
<evidence type="ECO:0000256" key="2">
    <source>
        <dbReference type="SAM" id="MobiDB-lite"/>
    </source>
</evidence>
<keyword evidence="3" id="KW-0812">Transmembrane</keyword>
<dbReference type="GO" id="GO:0008104">
    <property type="term" value="P:intracellular protein localization"/>
    <property type="evidence" value="ECO:0007669"/>
    <property type="project" value="TreeGrafter"/>
</dbReference>
<dbReference type="InterPro" id="IPR040108">
    <property type="entry name" value="Laa1/Sip1/HEATR5"/>
</dbReference>
<gene>
    <name evidence="6" type="ORF">GGX14DRAFT_587200</name>
</gene>
<reference evidence="6" key="1">
    <citation type="submission" date="2023-03" db="EMBL/GenBank/DDBJ databases">
        <title>Massive genome expansion in bonnet fungi (Mycena s.s.) driven by repeated elements and novel gene families across ecological guilds.</title>
        <authorList>
            <consortium name="Lawrence Berkeley National Laboratory"/>
            <person name="Harder C.B."/>
            <person name="Miyauchi S."/>
            <person name="Viragh M."/>
            <person name="Kuo A."/>
            <person name="Thoen E."/>
            <person name="Andreopoulos B."/>
            <person name="Lu D."/>
            <person name="Skrede I."/>
            <person name="Drula E."/>
            <person name="Henrissat B."/>
            <person name="Morin E."/>
            <person name="Kohler A."/>
            <person name="Barry K."/>
            <person name="LaButti K."/>
            <person name="Morin E."/>
            <person name="Salamov A."/>
            <person name="Lipzen A."/>
            <person name="Mereny Z."/>
            <person name="Hegedus B."/>
            <person name="Baldrian P."/>
            <person name="Stursova M."/>
            <person name="Weitz H."/>
            <person name="Taylor A."/>
            <person name="Grigoriev I.V."/>
            <person name="Nagy L.G."/>
            <person name="Martin F."/>
            <person name="Kauserud H."/>
        </authorList>
    </citation>
    <scope>NUCLEOTIDE SEQUENCE</scope>
    <source>
        <strain evidence="6">9144</strain>
    </source>
</reference>
<feature type="repeat" description="HEAT" evidence="1">
    <location>
        <begin position="1414"/>
        <end position="1452"/>
    </location>
</feature>
<evidence type="ECO:0000256" key="1">
    <source>
        <dbReference type="PROSITE-ProRule" id="PRU00103"/>
    </source>
</evidence>
<dbReference type="GO" id="GO:0042147">
    <property type="term" value="P:retrograde transport, endosome to Golgi"/>
    <property type="evidence" value="ECO:0007669"/>
    <property type="project" value="TreeGrafter"/>
</dbReference>
<comment type="caution">
    <text evidence="6">The sequence shown here is derived from an EMBL/GenBank/DDBJ whole genome shotgun (WGS) entry which is preliminary data.</text>
</comment>
<dbReference type="PANTHER" id="PTHR21663">
    <property type="entry name" value="HYPOTHETICAL HEAT DOMAIN-CONTAINING"/>
    <property type="match status" value="1"/>
</dbReference>
<dbReference type="GO" id="GO:0005829">
    <property type="term" value="C:cytosol"/>
    <property type="evidence" value="ECO:0007669"/>
    <property type="project" value="GOC"/>
</dbReference>
<dbReference type="GO" id="GO:0006897">
    <property type="term" value="P:endocytosis"/>
    <property type="evidence" value="ECO:0007669"/>
    <property type="project" value="TreeGrafter"/>
</dbReference>
<evidence type="ECO:0000313" key="6">
    <source>
        <dbReference type="EMBL" id="KAJ7193893.1"/>
    </source>
</evidence>
<sequence>MNTLPGFTLLPERDRYVKLHQSLWPTPTSSPPAALTACEPLGLTKCIDVWTAGEGNAEGGVDVMDVDDNNSEPSPGPGPPQLRFIDLDKHPKMRVHSLAKPYPTVVIRDEYQIFMTHAQQVEKCRRRKSVGACYFLFWLLAAGQSVFFLHAPRQGSILYFSEAGVQTYTETFNILSSNEDIEAVVETSWVLIDVDSDFGANADAKDWYPGSWVKPCAGLVWTSSPQQDRLQRFRSRYSTSVWYMKAWNREEIAFVTKREKKDAAEVEARLRLTGPVAQTLFSDEDRASTTEIDDVIKDSFTIGLFHSVLSLKDTHEEASHQMFLLGPTEIWDEDGVPHLNRIEPTAIFLSSYIAGRTPELVVEVEDDLRKRLAYTFNSTTTCGAASELMEGIIHQELRRGPVYPFGVGGNGLSTLTLIGQATDLVFEAPVTLPLYLRPKNRNFAVDSIVVTDDVIWLVQSTMFDRQSLIFKSLLSILLRLEIQGIRVDGVRLVYCLIGAALKTTTAVNQERELGQNANVVDRLLPKFDIEGYSFANLKALTLVFKHDREVPNSETRRRQTSRAEMYLFQWLSATEKSIKEAGMEHLKAKQADLETTLVKVVLAQDPYPVPGRVLRNCVARCFVTLYTRGDTRTLFDTLQAFMKVILDFKTPDRDSHKIAAFSVIGDIMKVFGSQFMSFMMEITTIASRTVKSSNSPLLRYHALVALQKSLTTASRAVTEATFKDVSKQMRAALTDKCLPVIIALYSGADGHPPPTAADVDAILSQCVKSLETADQITRSALAFLVGHILASTQTVRPVVVTEQKVSKKDKKQGEEDDDDNATPVSAHAGNEVAKPTLTAAEMFACLSAHFNKAGLSRKSRIGIFDFHAALITKLGPSFVEAQYALIVSHLTAEIVIGPHGRALRTRYEGLLVRSLVGVLLRDLVGERMLSEQGQIGAIRELANVYLKRWPAMMPGSIAPGEAVLVVALREVAGLLQQLGNAPPPVQDAVAEPLVTLLAHPNHTVRVNAAWALRCFCYSTPLRLPKAIITVMELLQRDLAQLLTPTASTDVPFRALGHAYGLAAWCRSSRRGRSTSRTTRPRRFWTWRRRCSSVRASTTCASRERKRWRGRRLAPISFARISHSCLCVLWRNALPKPTSNFAAQLGDAGDAGRGAAHRVGVEQCATVRKQLRQPGDAGCPRAFGPFVAAGAAAECHGQCLGDPSALPVREALLRRRVHQCFSALGFNGITDTTQSTLLQSCVTLFASPDVYPGSGSAVQAAIAASSGTFAGIWASGDGYAHGVTFIEIGDEIGENAMTGREKDRLNRDSVEVAIDSLVWNYHSSLTQTNSTAVVDTSIELFAQLLPLQDLTSTVKIVTLLLESVRSPKLEKNAGRKAAAFINAAVALVVVLRQATATQARRAKDTFGSSQVTTLLSPFLKDALVDGDLVLRAASSESIGRLANLAGTNFLTGQTKLLVDQVVNNRDGRAGCALAFGAIYSHVGGLAAGPLLKTTVNVLMSLSNDPHPIVHFWALNALGTVMHAASLAYAPFVSNTLGMLLQVYLMESHEREGGTLLNANLSGDCPAYPVVCQITDAVITILGPDMQESSRTRTLILNLVDEFSLEGDEGIRVEAIKCMQHFLMFAPEHANIPGLVKRFRTYLASSRRPLKLASINALYQLVQKDALAMSKLGGDRLVEDLLGMLDDDFSVQGVRDVITSWLQQTVVYNPFKAIIAETPKSVRYFPFYKVADMLGMLGRAVSKIASSFLVITGDNQKTNLGLSLKFDAKALKTKFPAIFQSLDSGGDAIAKASDILRVPDSEAMAWEAKAWLKSKGVRAFEPAISLAKSVPETVVEIEKLADSFSVNKSQSAIKKAIVKGNPRQAVLKPAHVVYRLQTQDFAWGDRVTMVQDSGGVPLSAKGIVICLNIKSMDVACLPRLLVSEQGEAQHVDAGDAKRLPCPGPQVYCHPGGGSAPLDYGGMSLTRWTGIWLRGETVQISPYTVTAGDIRQSQKTFVTESRGKQGEAQHVDAGDAKRLPCPGPQVYFAFGRGRGGFVPAEGVRSTPFRGPRAWWRQRRRLPRSRETGPLCPFGVSAAVLNL</sequence>
<feature type="domain" description="Exoribonuclease Xrn1 D2/D3" evidence="5">
    <location>
        <begin position="1709"/>
        <end position="1770"/>
    </location>
</feature>
<dbReference type="EMBL" id="JARJCW010000103">
    <property type="protein sequence ID" value="KAJ7193893.1"/>
    <property type="molecule type" value="Genomic_DNA"/>
</dbReference>
<feature type="region of interest" description="Disordered" evidence="2">
    <location>
        <begin position="801"/>
        <end position="830"/>
    </location>
</feature>
<feature type="transmembrane region" description="Helical" evidence="3">
    <location>
        <begin position="132"/>
        <end position="151"/>
    </location>
</feature>
<evidence type="ECO:0000259" key="5">
    <source>
        <dbReference type="Pfam" id="PF18334"/>
    </source>
</evidence>
<keyword evidence="3" id="KW-0472">Membrane</keyword>
<organism evidence="6 7">
    <name type="scientific">Mycena pura</name>
    <dbReference type="NCBI Taxonomy" id="153505"/>
    <lineage>
        <taxon>Eukaryota</taxon>
        <taxon>Fungi</taxon>
        <taxon>Dikarya</taxon>
        <taxon>Basidiomycota</taxon>
        <taxon>Agaricomycotina</taxon>
        <taxon>Agaricomycetes</taxon>
        <taxon>Agaricomycetidae</taxon>
        <taxon>Agaricales</taxon>
        <taxon>Marasmiineae</taxon>
        <taxon>Mycenaceae</taxon>
        <taxon>Mycena</taxon>
    </lineage>
</organism>
<dbReference type="Pfam" id="PF18129">
    <property type="entry name" value="SH3_12"/>
    <property type="match status" value="1"/>
</dbReference>
<keyword evidence="3" id="KW-1133">Transmembrane helix</keyword>
<evidence type="ECO:0000313" key="7">
    <source>
        <dbReference type="Proteomes" id="UP001219525"/>
    </source>
</evidence>
<dbReference type="InterPro" id="IPR041106">
    <property type="entry name" value="XRN1_D2_D3"/>
</dbReference>
<dbReference type="InterPro" id="IPR021133">
    <property type="entry name" value="HEAT_type_2"/>
</dbReference>
<dbReference type="PANTHER" id="PTHR21663:SF0">
    <property type="entry name" value="HEAT REPEAT-CONTAINING PROTEIN 5B"/>
    <property type="match status" value="1"/>
</dbReference>
<dbReference type="Gene3D" id="1.25.10.10">
    <property type="entry name" value="Leucine-rich Repeat Variant"/>
    <property type="match status" value="2"/>
</dbReference>
<dbReference type="InterPro" id="IPR016024">
    <property type="entry name" value="ARM-type_fold"/>
</dbReference>
<dbReference type="Pfam" id="PF18334">
    <property type="entry name" value="XRN1_D2_D3"/>
    <property type="match status" value="1"/>
</dbReference>
<name>A0AAD6Y4L0_9AGAR</name>
<dbReference type="GO" id="GO:0016020">
    <property type="term" value="C:membrane"/>
    <property type="evidence" value="ECO:0007669"/>
    <property type="project" value="TreeGrafter"/>
</dbReference>
<dbReference type="PROSITE" id="PS50077">
    <property type="entry name" value="HEAT_REPEAT"/>
    <property type="match status" value="1"/>
</dbReference>
<dbReference type="InterPro" id="IPR011989">
    <property type="entry name" value="ARM-like"/>
</dbReference>
<proteinExistence type="predicted"/>
<protein>
    <submittedName>
        <fullName evidence="6">Armadillo-type protein</fullName>
    </submittedName>
</protein>
<accession>A0AAD6Y4L0</accession>